<dbReference type="PANTHER" id="PTHR34136:SF1">
    <property type="entry name" value="UDP-N-ACETYL-D-MANNOSAMINURONIC ACID TRANSFERASE"/>
    <property type="match status" value="1"/>
</dbReference>
<dbReference type="InterPro" id="IPR004629">
    <property type="entry name" value="WecG_TagA_CpsF"/>
</dbReference>
<keyword evidence="1" id="KW-0328">Glycosyltransferase</keyword>
<gene>
    <name evidence="3" type="ORF">HB375_03505</name>
</gene>
<dbReference type="NCBIfam" id="TIGR00696">
    <property type="entry name" value="wecG_tagA_cpsF"/>
    <property type="match status" value="1"/>
</dbReference>
<keyword evidence="2" id="KW-0808">Transferase</keyword>
<evidence type="ECO:0000256" key="1">
    <source>
        <dbReference type="ARBA" id="ARBA00022676"/>
    </source>
</evidence>
<dbReference type="Pfam" id="PF03808">
    <property type="entry name" value="Glyco_tran_WecG"/>
    <property type="match status" value="1"/>
</dbReference>
<dbReference type="PANTHER" id="PTHR34136">
    <property type="match status" value="1"/>
</dbReference>
<name>A0ABX0V901_9HYPH</name>
<evidence type="ECO:0000313" key="4">
    <source>
        <dbReference type="Proteomes" id="UP000707352"/>
    </source>
</evidence>
<dbReference type="CDD" id="cd06533">
    <property type="entry name" value="Glyco_transf_WecG_TagA"/>
    <property type="match status" value="1"/>
</dbReference>
<dbReference type="EMBL" id="JAATJS010000001">
    <property type="protein sequence ID" value="NIX75679.1"/>
    <property type="molecule type" value="Genomic_DNA"/>
</dbReference>
<accession>A0ABX0V901</accession>
<protein>
    <submittedName>
        <fullName evidence="3">WecB/TagA/CpsF family glycosyltransferase</fullName>
    </submittedName>
</protein>
<organism evidence="3 4">
    <name type="scientific">Microvirga terricola</name>
    <dbReference type="NCBI Taxonomy" id="2719797"/>
    <lineage>
        <taxon>Bacteria</taxon>
        <taxon>Pseudomonadati</taxon>
        <taxon>Pseudomonadota</taxon>
        <taxon>Alphaproteobacteria</taxon>
        <taxon>Hyphomicrobiales</taxon>
        <taxon>Methylobacteriaceae</taxon>
        <taxon>Microvirga</taxon>
    </lineage>
</organism>
<reference evidence="3 4" key="1">
    <citation type="submission" date="2020-03" db="EMBL/GenBank/DDBJ databases">
        <title>The genome sequence of Microvirga sp. c23x22.</title>
        <authorList>
            <person name="Zhang X."/>
        </authorList>
    </citation>
    <scope>NUCLEOTIDE SEQUENCE [LARGE SCALE GENOMIC DNA]</scope>
    <source>
        <strain evidence="4">c23x22</strain>
    </source>
</reference>
<keyword evidence="4" id="KW-1185">Reference proteome</keyword>
<evidence type="ECO:0000313" key="3">
    <source>
        <dbReference type="EMBL" id="NIX75679.1"/>
    </source>
</evidence>
<proteinExistence type="predicted"/>
<evidence type="ECO:0000256" key="2">
    <source>
        <dbReference type="ARBA" id="ARBA00022679"/>
    </source>
</evidence>
<sequence length="285" mass="32237">MDDLKQALSDVVPQERPDGQDNRRLLFGLYLDPLRMDEVLERCRQALTKRSPLLLGVLNAAKVVKLRKDPVLRASLLECDLLLADGQSVVWASTLLRRRLPERVTGIDLFEKLLGLAHREGLSVYLLGARADVLELLEMRLQERFPGLKIVGRNDGYFPDSEAARVAADIRNSGADMLFIGMASPKKEIFLGSFKDALDVPILHGVGGSFDVLAGITRRAPVRWQRMGMEWAFRLLQEPRRMWRRYLTTNAEFLLLTAREFFAPSPPFRSTKNTRLVEPATGDKP</sequence>
<comment type="caution">
    <text evidence="3">The sequence shown here is derived from an EMBL/GenBank/DDBJ whole genome shotgun (WGS) entry which is preliminary data.</text>
</comment>
<dbReference type="Proteomes" id="UP000707352">
    <property type="component" value="Unassembled WGS sequence"/>
</dbReference>